<evidence type="ECO:0000313" key="1">
    <source>
        <dbReference type="EMBL" id="CAF2137741.1"/>
    </source>
</evidence>
<dbReference type="Proteomes" id="UP000663887">
    <property type="component" value="Unassembled WGS sequence"/>
</dbReference>
<comment type="caution">
    <text evidence="2">The sequence shown here is derived from an EMBL/GenBank/DDBJ whole genome shotgun (WGS) entry which is preliminary data.</text>
</comment>
<reference evidence="2" key="1">
    <citation type="submission" date="2021-02" db="EMBL/GenBank/DDBJ databases">
        <authorList>
            <person name="Nowell W R."/>
        </authorList>
    </citation>
    <scope>NUCLEOTIDE SEQUENCE</scope>
</reference>
<organism evidence="2 3">
    <name type="scientific">Rotaria magnacalcarata</name>
    <dbReference type="NCBI Taxonomy" id="392030"/>
    <lineage>
        <taxon>Eukaryota</taxon>
        <taxon>Metazoa</taxon>
        <taxon>Spiralia</taxon>
        <taxon>Gnathifera</taxon>
        <taxon>Rotifera</taxon>
        <taxon>Eurotatoria</taxon>
        <taxon>Bdelloidea</taxon>
        <taxon>Philodinida</taxon>
        <taxon>Philodinidae</taxon>
        <taxon>Rotaria</taxon>
    </lineage>
</organism>
<dbReference type="EMBL" id="CAJNRG010012154">
    <property type="protein sequence ID" value="CAF2137741.1"/>
    <property type="molecule type" value="Genomic_DNA"/>
</dbReference>
<dbReference type="Proteomes" id="UP000663842">
    <property type="component" value="Unassembled WGS sequence"/>
</dbReference>
<dbReference type="AlphaFoldDB" id="A0A820NQB2"/>
<feature type="non-terminal residue" evidence="2">
    <location>
        <position position="105"/>
    </location>
</feature>
<protein>
    <submittedName>
        <fullName evidence="2">Uncharacterized protein</fullName>
    </submittedName>
</protein>
<dbReference type="EMBL" id="CAJOBF010023164">
    <property type="protein sequence ID" value="CAF4394511.1"/>
    <property type="molecule type" value="Genomic_DNA"/>
</dbReference>
<evidence type="ECO:0000313" key="2">
    <source>
        <dbReference type="EMBL" id="CAF4394511.1"/>
    </source>
</evidence>
<proteinExistence type="predicted"/>
<feature type="non-terminal residue" evidence="2">
    <location>
        <position position="1"/>
    </location>
</feature>
<name>A0A820NQB2_9BILA</name>
<gene>
    <name evidence="2" type="ORF">UXM345_LOCUS37970</name>
    <name evidence="1" type="ORF">XDN619_LOCUS26129</name>
</gene>
<evidence type="ECO:0000313" key="3">
    <source>
        <dbReference type="Proteomes" id="UP000663842"/>
    </source>
</evidence>
<accession>A0A820NQB2</accession>
<sequence length="105" mass="12069">MVPNNDHTEPINDNVIVEWPDIELVQPEDVKINLEKNLIEPKASHNFNFEHQNDNEMDILSNNIGPKASDNFHYQDDKILIVSNKIEPRANAIEEIESNLNLQPS</sequence>